<dbReference type="PROSITE" id="PS50600">
    <property type="entry name" value="ULP_PROTEASE"/>
    <property type="match status" value="1"/>
</dbReference>
<dbReference type="EMBL" id="NCKU01000762">
    <property type="protein sequence ID" value="RWS14277.1"/>
    <property type="molecule type" value="Genomic_DNA"/>
</dbReference>
<evidence type="ECO:0000256" key="11">
    <source>
        <dbReference type="ARBA" id="ARBA00022801"/>
    </source>
</evidence>
<dbReference type="STRING" id="1965070.A0A3S3P3V5"/>
<feature type="domain" description="Ubiquitin-like protease family profile" evidence="19">
    <location>
        <begin position="605"/>
        <end position="803"/>
    </location>
</feature>
<dbReference type="GO" id="GO:0070139">
    <property type="term" value="F:SUMO-specific endopeptidase activity"/>
    <property type="evidence" value="ECO:0007669"/>
    <property type="project" value="TreeGrafter"/>
</dbReference>
<keyword evidence="13" id="KW-1133">Transmembrane helix</keyword>
<dbReference type="Pfam" id="PF04790">
    <property type="entry name" value="Sarcoglycan_1"/>
    <property type="match status" value="1"/>
</dbReference>
<dbReference type="Pfam" id="PF02902">
    <property type="entry name" value="Peptidase_C48"/>
    <property type="match status" value="1"/>
</dbReference>
<evidence type="ECO:0000256" key="5">
    <source>
        <dbReference type="ARBA" id="ARBA00022475"/>
    </source>
</evidence>
<keyword evidence="14" id="KW-0472">Membrane</keyword>
<evidence type="ECO:0000259" key="19">
    <source>
        <dbReference type="PROSITE" id="PS50600"/>
    </source>
</evidence>
<sequence length="926" mass="106412">MSIKGETRFMGWLRTEMIEASNIGQAFAVESEDFLVLDRDNDDFNRAKMVIRSDKIEIQAKSLRVEESTKEVFKIARDEIHTASISNFGSLGMGGFDIPKSFAADSIQGDFLQNLKLESRTEGVNIEAANGIVVDSKANAVEVLSFGAIDILASSQAIFDAKRIEIENLQFAHQNRHLESEEPIYDDPPVFQVFENPESEERTSQELKAIVIEELQKKGYLDMLTQVLTEAVFQEMGCDDEPEFRRTPSITPSSFYGRTPQPRIKKPDCITISDNEELNDKDVSEKINLKEECENSDKRIVVQVDEDDIVRDVKKDDGQIIVEDASPEILPPSLAKDEPIKCVAENTVQYSYQEITEQLKEETSSEPETILNCETKIFKVRQIHFGTYCCFVKGITIGNDGIKFLSVPPLKKETMHDPKFKYHISIPFGEISEALGCFELGKHGNFLFLRTIQSATEKVKKALELINNEESYYTPDKEESNSRYIISQFEPLSDSEVEYIKIKLSEGVKENNLFYKEISAAEALDILKKQIKTIKITPKEQKNDLKQASLDKFVTLEAGTHNRNRILNRLKEFKSNNVIEIDDNQSATSLSSVILIYPPGEKDAIPIYKTDLKCLDDEQYLNDNIMDFYLKYILRDLTHELVASKAYVFSTFFYGKLSKSSKKTDDSSKTTSERYYNRVKNWTKSVDIFDKEFLFIPMNKCQHWFLAIVCYPNLVPEVGREHEINTLRMRLWPCIVFMDSLGNVKSSRLSDPIRHFLTMEWRMKKGSEKIFNRNLMPDFFPEVPYQNNSSDCGLFVLEYVEQFLKDSDYVMVHIRGGRLNNWFPHSLIENKRSNLKKLILNLSRTQKNGMSEKMEMEIDNEYESSDFSSNKDSPNKKIVSKDSDGLNNCKSIEKKKACTSESLESLDGEENKYVNKKIKRDFNESE</sequence>
<evidence type="ECO:0000256" key="9">
    <source>
        <dbReference type="ARBA" id="ARBA00022692"/>
    </source>
</evidence>
<comment type="similarity">
    <text evidence="3">Belongs to the peptidase C48 family.</text>
</comment>
<keyword evidence="6" id="KW-0963">Cytoplasm</keyword>
<comment type="similarity">
    <text evidence="4">Belongs to the sarcoglycan beta/delta/gamma/zeta family.</text>
</comment>
<gene>
    <name evidence="20" type="ORF">B4U79_03205</name>
    <name evidence="22" type="ORF">B4U79_11878</name>
    <name evidence="21" type="ORF">B4U79_15955</name>
</gene>
<dbReference type="GO" id="GO:0016012">
    <property type="term" value="C:sarcoglycan complex"/>
    <property type="evidence" value="ECO:0007669"/>
    <property type="project" value="InterPro"/>
</dbReference>
<evidence type="ECO:0000256" key="15">
    <source>
        <dbReference type="ARBA" id="ARBA00023157"/>
    </source>
</evidence>
<feature type="compositionally biased region" description="Basic and acidic residues" evidence="18">
    <location>
        <begin position="873"/>
        <end position="884"/>
    </location>
</feature>
<protein>
    <submittedName>
        <fullName evidence="20">Sentrin-specific protease 6-like protein</fullName>
    </submittedName>
</protein>
<proteinExistence type="inferred from homology"/>
<evidence type="ECO:0000313" key="21">
    <source>
        <dbReference type="EMBL" id="RWS14358.1"/>
    </source>
</evidence>
<comment type="subcellular location">
    <subcellularLocation>
        <location evidence="2">Cell membrane</location>
        <location evidence="2">Sarcolemma</location>
        <topology evidence="2">Single-pass type II membrane protein</topology>
    </subcellularLocation>
    <subcellularLocation>
        <location evidence="1">Cytoplasm</location>
        <location evidence="1">Cytoskeleton</location>
    </subcellularLocation>
</comment>
<evidence type="ECO:0000256" key="7">
    <source>
        <dbReference type="ARBA" id="ARBA00022553"/>
    </source>
</evidence>
<evidence type="ECO:0000256" key="12">
    <source>
        <dbReference type="ARBA" id="ARBA00022968"/>
    </source>
</evidence>
<evidence type="ECO:0000256" key="13">
    <source>
        <dbReference type="ARBA" id="ARBA00022989"/>
    </source>
</evidence>
<dbReference type="Gene3D" id="1.10.418.20">
    <property type="match status" value="1"/>
</dbReference>
<keyword evidence="9" id="KW-0812">Transmembrane</keyword>
<dbReference type="GO" id="GO:0005737">
    <property type="term" value="C:cytoplasm"/>
    <property type="evidence" value="ECO:0007669"/>
    <property type="project" value="TreeGrafter"/>
</dbReference>
<dbReference type="InterPro" id="IPR051947">
    <property type="entry name" value="Sentrin-specific_protease"/>
</dbReference>
<dbReference type="PANTHER" id="PTHR46896:SF3">
    <property type="entry name" value="FI06413P-RELATED"/>
    <property type="match status" value="1"/>
</dbReference>
<evidence type="ECO:0000256" key="1">
    <source>
        <dbReference type="ARBA" id="ARBA00004245"/>
    </source>
</evidence>
<evidence type="ECO:0000256" key="4">
    <source>
        <dbReference type="ARBA" id="ARBA00007574"/>
    </source>
</evidence>
<dbReference type="GO" id="GO:0016926">
    <property type="term" value="P:protein desumoylation"/>
    <property type="evidence" value="ECO:0007669"/>
    <property type="project" value="TreeGrafter"/>
</dbReference>
<keyword evidence="5" id="KW-1003">Cell membrane</keyword>
<dbReference type="InterPro" id="IPR003653">
    <property type="entry name" value="Peptidase_C48_C"/>
</dbReference>
<accession>A0A3S3P3V5</accession>
<evidence type="ECO:0000256" key="8">
    <source>
        <dbReference type="ARBA" id="ARBA00022670"/>
    </source>
</evidence>
<evidence type="ECO:0000256" key="2">
    <source>
        <dbReference type="ARBA" id="ARBA00004274"/>
    </source>
</evidence>
<evidence type="ECO:0000256" key="3">
    <source>
        <dbReference type="ARBA" id="ARBA00005234"/>
    </source>
</evidence>
<keyword evidence="17" id="KW-0206">Cytoskeleton</keyword>
<organism evidence="20 23">
    <name type="scientific">Dinothrombium tinctorium</name>
    <dbReference type="NCBI Taxonomy" id="1965070"/>
    <lineage>
        <taxon>Eukaryota</taxon>
        <taxon>Metazoa</taxon>
        <taxon>Ecdysozoa</taxon>
        <taxon>Arthropoda</taxon>
        <taxon>Chelicerata</taxon>
        <taxon>Arachnida</taxon>
        <taxon>Acari</taxon>
        <taxon>Acariformes</taxon>
        <taxon>Trombidiformes</taxon>
        <taxon>Prostigmata</taxon>
        <taxon>Anystina</taxon>
        <taxon>Parasitengona</taxon>
        <taxon>Trombidioidea</taxon>
        <taxon>Trombidiidae</taxon>
        <taxon>Dinothrombium</taxon>
    </lineage>
</organism>
<evidence type="ECO:0000256" key="18">
    <source>
        <dbReference type="SAM" id="MobiDB-lite"/>
    </source>
</evidence>
<dbReference type="GO" id="GO:0005634">
    <property type="term" value="C:nucleus"/>
    <property type="evidence" value="ECO:0007669"/>
    <property type="project" value="TreeGrafter"/>
</dbReference>
<dbReference type="AlphaFoldDB" id="A0A3S3P3V5"/>
<keyword evidence="7" id="KW-0597">Phosphoprotein</keyword>
<name>A0A3S3P3V5_9ACAR</name>
<dbReference type="GO" id="GO:0005856">
    <property type="term" value="C:cytoskeleton"/>
    <property type="evidence" value="ECO:0007669"/>
    <property type="project" value="UniProtKB-SubCell"/>
</dbReference>
<dbReference type="SUPFAM" id="SSF54001">
    <property type="entry name" value="Cysteine proteinases"/>
    <property type="match status" value="1"/>
</dbReference>
<evidence type="ECO:0000313" key="22">
    <source>
        <dbReference type="EMBL" id="RWS14936.1"/>
    </source>
</evidence>
<evidence type="ECO:0000313" key="23">
    <source>
        <dbReference type="Proteomes" id="UP000285301"/>
    </source>
</evidence>
<keyword evidence="10" id="KW-0833">Ubl conjugation pathway</keyword>
<keyword evidence="15" id="KW-1015">Disulfide bond</keyword>
<dbReference type="Proteomes" id="UP000285301">
    <property type="component" value="Unassembled WGS sequence"/>
</dbReference>
<keyword evidence="16" id="KW-0325">Glycoprotein</keyword>
<dbReference type="InterPro" id="IPR038765">
    <property type="entry name" value="Papain-like_cys_pep_sf"/>
</dbReference>
<reference evidence="20 23" key="1">
    <citation type="journal article" date="2018" name="Gigascience">
        <title>Genomes of trombidid mites reveal novel predicted allergens and laterally-transferred genes associated with secondary metabolism.</title>
        <authorList>
            <person name="Dong X."/>
            <person name="Chaisiri K."/>
            <person name="Xia D."/>
            <person name="Armstrong S.D."/>
            <person name="Fang Y."/>
            <person name="Donnelly M.J."/>
            <person name="Kadowaki T."/>
            <person name="McGarry J.W."/>
            <person name="Darby A.C."/>
            <person name="Makepeace B.L."/>
        </authorList>
    </citation>
    <scope>NUCLEOTIDE SEQUENCE [LARGE SCALE GENOMIC DNA]</scope>
    <source>
        <strain evidence="20">UoL-WK</strain>
    </source>
</reference>
<dbReference type="GO" id="GO:0006508">
    <property type="term" value="P:proteolysis"/>
    <property type="evidence" value="ECO:0007669"/>
    <property type="project" value="UniProtKB-KW"/>
</dbReference>
<dbReference type="OrthoDB" id="442460at2759"/>
<reference evidence="20" key="2">
    <citation type="submission" date="2018-11" db="EMBL/GenBank/DDBJ databases">
        <title>Trombidioid mite genomics.</title>
        <authorList>
            <person name="Dong X."/>
        </authorList>
    </citation>
    <scope>NUCLEOTIDE SEQUENCE</scope>
    <source>
        <strain evidence="20">UoL-WK</strain>
    </source>
</reference>
<keyword evidence="8 20" id="KW-0645">Protease</keyword>
<dbReference type="EMBL" id="NCKU01000745">
    <property type="protein sequence ID" value="RWS14358.1"/>
    <property type="molecule type" value="Genomic_DNA"/>
</dbReference>
<dbReference type="EMBL" id="NCKU01000586">
    <property type="protein sequence ID" value="RWS14936.1"/>
    <property type="molecule type" value="Genomic_DNA"/>
</dbReference>
<dbReference type="PANTHER" id="PTHR46896">
    <property type="entry name" value="SENTRIN-SPECIFIC PROTEASE"/>
    <property type="match status" value="1"/>
</dbReference>
<dbReference type="GO" id="GO:0042383">
    <property type="term" value="C:sarcolemma"/>
    <property type="evidence" value="ECO:0007669"/>
    <property type="project" value="UniProtKB-SubCell"/>
</dbReference>
<evidence type="ECO:0000256" key="6">
    <source>
        <dbReference type="ARBA" id="ARBA00022490"/>
    </source>
</evidence>
<evidence type="ECO:0000256" key="10">
    <source>
        <dbReference type="ARBA" id="ARBA00022786"/>
    </source>
</evidence>
<keyword evidence="11" id="KW-0378">Hydrolase</keyword>
<evidence type="ECO:0000256" key="14">
    <source>
        <dbReference type="ARBA" id="ARBA00023136"/>
    </source>
</evidence>
<evidence type="ECO:0000256" key="16">
    <source>
        <dbReference type="ARBA" id="ARBA00023180"/>
    </source>
</evidence>
<keyword evidence="12" id="KW-0735">Signal-anchor</keyword>
<comment type="caution">
    <text evidence="20">The sequence shown here is derived from an EMBL/GenBank/DDBJ whole genome shotgun (WGS) entry which is preliminary data.</text>
</comment>
<dbReference type="InterPro" id="IPR006875">
    <property type="entry name" value="Sarcoglycan"/>
</dbReference>
<evidence type="ECO:0000313" key="20">
    <source>
        <dbReference type="EMBL" id="RWS14277.1"/>
    </source>
</evidence>
<keyword evidence="23" id="KW-1185">Reference proteome</keyword>
<evidence type="ECO:0000256" key="17">
    <source>
        <dbReference type="ARBA" id="ARBA00023212"/>
    </source>
</evidence>
<dbReference type="Gene3D" id="3.30.310.130">
    <property type="entry name" value="Ubiquitin-related"/>
    <property type="match status" value="1"/>
</dbReference>
<feature type="region of interest" description="Disordered" evidence="18">
    <location>
        <begin position="861"/>
        <end position="888"/>
    </location>
</feature>
<feature type="region of interest" description="Disordered" evidence="18">
    <location>
        <begin position="239"/>
        <end position="258"/>
    </location>
</feature>